<dbReference type="Proteomes" id="UP001417504">
    <property type="component" value="Unassembled WGS sequence"/>
</dbReference>
<proteinExistence type="predicted"/>
<evidence type="ECO:0000313" key="2">
    <source>
        <dbReference type="EMBL" id="KAK9096093.1"/>
    </source>
</evidence>
<dbReference type="AlphaFoldDB" id="A0AAP0ESX5"/>
<protein>
    <submittedName>
        <fullName evidence="2">Uncharacterized protein</fullName>
    </submittedName>
</protein>
<sequence>MISFTPVAAIRFTISKSQVSTFASFLKTVREFAFMGLILVIRVFSISSYFLSLLEGLDCFLSLEVLCLLFLSKVLFFVIARMMYICTVVFQTFVKRIITDCQTTPFLQSQFLKVNLMAIKCSFKQLGLANQFATMIDFMFRPVPLNVLRAIDD</sequence>
<evidence type="ECO:0000313" key="3">
    <source>
        <dbReference type="Proteomes" id="UP001417504"/>
    </source>
</evidence>
<evidence type="ECO:0000256" key="1">
    <source>
        <dbReference type="SAM" id="Phobius"/>
    </source>
</evidence>
<gene>
    <name evidence="2" type="ORF">Sjap_021590</name>
</gene>
<feature type="transmembrane region" description="Helical" evidence="1">
    <location>
        <begin position="60"/>
        <end position="80"/>
    </location>
</feature>
<name>A0AAP0ESX5_9MAGN</name>
<reference evidence="2 3" key="1">
    <citation type="submission" date="2024-01" db="EMBL/GenBank/DDBJ databases">
        <title>Genome assemblies of Stephania.</title>
        <authorList>
            <person name="Yang L."/>
        </authorList>
    </citation>
    <scope>NUCLEOTIDE SEQUENCE [LARGE SCALE GENOMIC DNA]</scope>
    <source>
        <strain evidence="2">QJT</strain>
        <tissue evidence="2">Leaf</tissue>
    </source>
</reference>
<comment type="caution">
    <text evidence="2">The sequence shown here is derived from an EMBL/GenBank/DDBJ whole genome shotgun (WGS) entry which is preliminary data.</text>
</comment>
<accession>A0AAP0ESX5</accession>
<organism evidence="2 3">
    <name type="scientific">Stephania japonica</name>
    <dbReference type="NCBI Taxonomy" id="461633"/>
    <lineage>
        <taxon>Eukaryota</taxon>
        <taxon>Viridiplantae</taxon>
        <taxon>Streptophyta</taxon>
        <taxon>Embryophyta</taxon>
        <taxon>Tracheophyta</taxon>
        <taxon>Spermatophyta</taxon>
        <taxon>Magnoliopsida</taxon>
        <taxon>Ranunculales</taxon>
        <taxon>Menispermaceae</taxon>
        <taxon>Menispermoideae</taxon>
        <taxon>Cissampelideae</taxon>
        <taxon>Stephania</taxon>
    </lineage>
</organism>
<keyword evidence="1" id="KW-0812">Transmembrane</keyword>
<keyword evidence="3" id="KW-1185">Reference proteome</keyword>
<feature type="transmembrane region" description="Helical" evidence="1">
    <location>
        <begin position="32"/>
        <end position="54"/>
    </location>
</feature>
<dbReference type="EMBL" id="JBBNAE010000009">
    <property type="protein sequence ID" value="KAK9096093.1"/>
    <property type="molecule type" value="Genomic_DNA"/>
</dbReference>
<keyword evidence="1" id="KW-1133">Transmembrane helix</keyword>
<keyword evidence="1" id="KW-0472">Membrane</keyword>